<dbReference type="EMBL" id="JABSTV010001252">
    <property type="protein sequence ID" value="KAH7948107.1"/>
    <property type="molecule type" value="Genomic_DNA"/>
</dbReference>
<accession>A0A9D4SUX6</accession>
<gene>
    <name evidence="1" type="ORF">HPB52_018642</name>
</gene>
<keyword evidence="2" id="KW-1185">Reference proteome</keyword>
<organism evidence="1 2">
    <name type="scientific">Rhipicephalus sanguineus</name>
    <name type="common">Brown dog tick</name>
    <name type="synonym">Ixodes sanguineus</name>
    <dbReference type="NCBI Taxonomy" id="34632"/>
    <lineage>
        <taxon>Eukaryota</taxon>
        <taxon>Metazoa</taxon>
        <taxon>Ecdysozoa</taxon>
        <taxon>Arthropoda</taxon>
        <taxon>Chelicerata</taxon>
        <taxon>Arachnida</taxon>
        <taxon>Acari</taxon>
        <taxon>Parasitiformes</taxon>
        <taxon>Ixodida</taxon>
        <taxon>Ixodoidea</taxon>
        <taxon>Ixodidae</taxon>
        <taxon>Rhipicephalinae</taxon>
        <taxon>Rhipicephalus</taxon>
        <taxon>Rhipicephalus</taxon>
    </lineage>
</organism>
<name>A0A9D4SUX6_RHISA</name>
<comment type="caution">
    <text evidence="1">The sequence shown here is derived from an EMBL/GenBank/DDBJ whole genome shotgun (WGS) entry which is preliminary data.</text>
</comment>
<protein>
    <submittedName>
        <fullName evidence="1">Uncharacterized protein</fullName>
    </submittedName>
</protein>
<sequence>MQSHGLHKKLYIGAAEVKNLQMKIKFDFTRHQERPLIAGFQADGQRYVELQEGTTTRSLLQTIANLAGATVDGLVTQGSVTLYSIKTRGLKLKQKFAENVVSSDFEPFNSATIEGVGQNVWFSYRTTTSWPRHLLLPTGSGPITSCCSSDLFHQAASTTLAAKPVRLCFTPSTPTTRQ</sequence>
<reference evidence="1" key="2">
    <citation type="submission" date="2021-09" db="EMBL/GenBank/DDBJ databases">
        <authorList>
            <person name="Jia N."/>
            <person name="Wang J."/>
            <person name="Shi W."/>
            <person name="Du L."/>
            <person name="Sun Y."/>
            <person name="Zhan W."/>
            <person name="Jiang J."/>
            <person name="Wang Q."/>
            <person name="Zhang B."/>
            <person name="Ji P."/>
            <person name="Sakyi L.B."/>
            <person name="Cui X."/>
            <person name="Yuan T."/>
            <person name="Jiang B."/>
            <person name="Yang W."/>
            <person name="Lam T.T.-Y."/>
            <person name="Chang Q."/>
            <person name="Ding S."/>
            <person name="Wang X."/>
            <person name="Zhu J."/>
            <person name="Ruan X."/>
            <person name="Zhao L."/>
            <person name="Wei J."/>
            <person name="Que T."/>
            <person name="Du C."/>
            <person name="Cheng J."/>
            <person name="Dai P."/>
            <person name="Han X."/>
            <person name="Huang E."/>
            <person name="Gao Y."/>
            <person name="Liu J."/>
            <person name="Shao H."/>
            <person name="Ye R."/>
            <person name="Li L."/>
            <person name="Wei W."/>
            <person name="Wang X."/>
            <person name="Wang C."/>
            <person name="Huo Q."/>
            <person name="Li W."/>
            <person name="Guo W."/>
            <person name="Chen H."/>
            <person name="Chen S."/>
            <person name="Zhou L."/>
            <person name="Zhou L."/>
            <person name="Ni X."/>
            <person name="Tian J."/>
            <person name="Zhou Y."/>
            <person name="Sheng Y."/>
            <person name="Liu T."/>
            <person name="Pan Y."/>
            <person name="Xia L."/>
            <person name="Li J."/>
            <person name="Zhao F."/>
            <person name="Cao W."/>
        </authorList>
    </citation>
    <scope>NUCLEOTIDE SEQUENCE</scope>
    <source>
        <strain evidence="1">Rsan-2018</strain>
        <tissue evidence="1">Larvae</tissue>
    </source>
</reference>
<proteinExistence type="predicted"/>
<reference evidence="1" key="1">
    <citation type="journal article" date="2020" name="Cell">
        <title>Large-Scale Comparative Analyses of Tick Genomes Elucidate Their Genetic Diversity and Vector Capacities.</title>
        <authorList>
            <consortium name="Tick Genome and Microbiome Consortium (TIGMIC)"/>
            <person name="Jia N."/>
            <person name="Wang J."/>
            <person name="Shi W."/>
            <person name="Du L."/>
            <person name="Sun Y."/>
            <person name="Zhan W."/>
            <person name="Jiang J.F."/>
            <person name="Wang Q."/>
            <person name="Zhang B."/>
            <person name="Ji P."/>
            <person name="Bell-Sakyi L."/>
            <person name="Cui X.M."/>
            <person name="Yuan T.T."/>
            <person name="Jiang B.G."/>
            <person name="Yang W.F."/>
            <person name="Lam T.T."/>
            <person name="Chang Q.C."/>
            <person name="Ding S.J."/>
            <person name="Wang X.J."/>
            <person name="Zhu J.G."/>
            <person name="Ruan X.D."/>
            <person name="Zhao L."/>
            <person name="Wei J.T."/>
            <person name="Ye R.Z."/>
            <person name="Que T.C."/>
            <person name="Du C.H."/>
            <person name="Zhou Y.H."/>
            <person name="Cheng J.X."/>
            <person name="Dai P.F."/>
            <person name="Guo W.B."/>
            <person name="Han X.H."/>
            <person name="Huang E.J."/>
            <person name="Li L.F."/>
            <person name="Wei W."/>
            <person name="Gao Y.C."/>
            <person name="Liu J.Z."/>
            <person name="Shao H.Z."/>
            <person name="Wang X."/>
            <person name="Wang C.C."/>
            <person name="Yang T.C."/>
            <person name="Huo Q.B."/>
            <person name="Li W."/>
            <person name="Chen H.Y."/>
            <person name="Chen S.E."/>
            <person name="Zhou L.G."/>
            <person name="Ni X.B."/>
            <person name="Tian J.H."/>
            <person name="Sheng Y."/>
            <person name="Liu T."/>
            <person name="Pan Y.S."/>
            <person name="Xia L.Y."/>
            <person name="Li J."/>
            <person name="Zhao F."/>
            <person name="Cao W.C."/>
        </authorList>
    </citation>
    <scope>NUCLEOTIDE SEQUENCE</scope>
    <source>
        <strain evidence="1">Rsan-2018</strain>
    </source>
</reference>
<evidence type="ECO:0000313" key="2">
    <source>
        <dbReference type="Proteomes" id="UP000821837"/>
    </source>
</evidence>
<dbReference type="AlphaFoldDB" id="A0A9D4SUX6"/>
<evidence type="ECO:0000313" key="1">
    <source>
        <dbReference type="EMBL" id="KAH7948107.1"/>
    </source>
</evidence>
<dbReference type="Proteomes" id="UP000821837">
    <property type="component" value="Chromosome 6"/>
</dbReference>